<dbReference type="EMBL" id="KJ019087">
    <property type="protein sequence ID" value="AIX28078.1"/>
    <property type="molecule type" value="Genomic_DNA"/>
</dbReference>
<evidence type="ECO:0000313" key="11">
    <source>
        <dbReference type="EMBL" id="AIX17165.1"/>
    </source>
</evidence>
<dbReference type="Proteomes" id="UP000185395">
    <property type="component" value="Segment"/>
</dbReference>
<evidence type="ECO:0000313" key="29">
    <source>
        <dbReference type="EMBL" id="AIX45493.1"/>
    </source>
</evidence>
<dbReference type="Proteomes" id="UP000185389">
    <property type="component" value="Segment"/>
</dbReference>
<proteinExistence type="predicted"/>
<dbReference type="EMBL" id="KJ019033">
    <property type="protein sequence ID" value="AIX15847.1"/>
    <property type="molecule type" value="Genomic_DNA"/>
</dbReference>
<evidence type="ECO:0000313" key="30">
    <source>
        <dbReference type="EMBL" id="AIX46641.1"/>
    </source>
</evidence>
<dbReference type="Proteomes" id="UP000185407">
    <property type="component" value="Segment"/>
</dbReference>
<dbReference type="EMBL" id="KJ019122">
    <property type="protein sequence ID" value="AIX36787.1"/>
    <property type="molecule type" value="Genomic_DNA"/>
</dbReference>
<evidence type="ECO:0000256" key="2">
    <source>
        <dbReference type="ARBA" id="ARBA00022723"/>
    </source>
</evidence>
<dbReference type="Proteomes" id="UP000185394">
    <property type="component" value="Segment"/>
</dbReference>
<dbReference type="InterPro" id="IPR045054">
    <property type="entry name" value="P4HA-like"/>
</dbReference>
<dbReference type="EMBL" id="KJ019116">
    <property type="protein sequence ID" value="AIX35490.1"/>
    <property type="molecule type" value="Genomic_DNA"/>
</dbReference>
<dbReference type="InterPro" id="IPR005123">
    <property type="entry name" value="Oxoglu/Fe-dep_dioxygenase_dom"/>
</dbReference>
<evidence type="ECO:0000256" key="5">
    <source>
        <dbReference type="ARBA" id="ARBA00023004"/>
    </source>
</evidence>
<evidence type="ECO:0000313" key="7">
    <source>
        <dbReference type="EMBL" id="AIX14336.1"/>
    </source>
</evidence>
<dbReference type="Pfam" id="PF13640">
    <property type="entry name" value="2OG-FeII_Oxy_3"/>
    <property type="match status" value="1"/>
</dbReference>
<dbReference type="PANTHER" id="PTHR10869:SF246">
    <property type="entry name" value="TRANSMEMBRANE PROLYL 4-HYDROXYLASE"/>
    <property type="match status" value="1"/>
</dbReference>
<dbReference type="EMBL" id="KJ019163">
    <property type="protein sequence ID" value="AIX46641.1"/>
    <property type="molecule type" value="Genomic_DNA"/>
</dbReference>
<evidence type="ECO:0000313" key="32">
    <source>
        <dbReference type="Proteomes" id="UP000185387"/>
    </source>
</evidence>
<dbReference type="InterPro" id="IPR006620">
    <property type="entry name" value="Pro_4_hyd_alph"/>
</dbReference>
<dbReference type="Proteomes" id="UP000185398">
    <property type="component" value="Segment"/>
</dbReference>
<dbReference type="Proteomes" id="UP000185404">
    <property type="component" value="Segment"/>
</dbReference>
<dbReference type="EMBL" id="KJ019088">
    <property type="protein sequence ID" value="AIX28287.1"/>
    <property type="molecule type" value="Genomic_DNA"/>
</dbReference>
<evidence type="ECO:0000313" key="28">
    <source>
        <dbReference type="EMBL" id="AIX45286.1"/>
    </source>
</evidence>
<name>A0A0E3FHE4_9CAUD</name>
<sequence>MGVNILQPTLTDFIKHPCTKLTDYIKVYDDVTDQSFCNDIIKTFESERNNQNDVDREQRPKFTELNISQQYYDRNTKWMAPQKEVQQLFIEYVNRYMDELDLRDMDFPTQYTFEEFRIKRYLAEKNDEFKDHVDVLDHSSARRFLVCFLYLNDVDEGGTTEFSKLGHAVTPKCGRILLFPPTWMYRHAGRPVIKGKKYILGSYLHYL</sequence>
<dbReference type="EMBL" id="KJ019114">
    <property type="protein sequence ID" value="AIX35067.1"/>
    <property type="molecule type" value="Genomic_DNA"/>
</dbReference>
<dbReference type="EMBL" id="KJ019157">
    <property type="protein sequence ID" value="AIX45286.1"/>
    <property type="molecule type" value="Genomic_DNA"/>
</dbReference>
<dbReference type="Proteomes" id="UP000185405">
    <property type="component" value="Segment"/>
</dbReference>
<keyword evidence="5" id="KW-0408">Iron</keyword>
<evidence type="ECO:0000313" key="33">
    <source>
        <dbReference type="Proteomes" id="UP000185406"/>
    </source>
</evidence>
<dbReference type="GO" id="GO:0031418">
    <property type="term" value="F:L-ascorbic acid binding"/>
    <property type="evidence" value="ECO:0007669"/>
    <property type="project" value="InterPro"/>
</dbReference>
<dbReference type="EMBL" id="KJ019158">
    <property type="protein sequence ID" value="AIX45493.1"/>
    <property type="molecule type" value="Genomic_DNA"/>
</dbReference>
<dbReference type="Proteomes" id="UP000033004">
    <property type="component" value="Segment"/>
</dbReference>
<evidence type="ECO:0000313" key="26">
    <source>
        <dbReference type="EMBL" id="AIX40305.1"/>
    </source>
</evidence>
<dbReference type="EMBL" id="KJ019068">
    <property type="protein sequence ID" value="AIX23836.1"/>
    <property type="molecule type" value="Genomic_DNA"/>
</dbReference>
<keyword evidence="3" id="KW-0223">Dioxygenase</keyword>
<evidence type="ECO:0000313" key="10">
    <source>
        <dbReference type="EMBL" id="AIX16958.1"/>
    </source>
</evidence>
<dbReference type="PANTHER" id="PTHR10869">
    <property type="entry name" value="PROLYL 4-HYDROXYLASE ALPHA SUBUNIT"/>
    <property type="match status" value="1"/>
</dbReference>
<dbReference type="EMBL" id="KJ019081">
    <property type="protein sequence ID" value="AIX26664.1"/>
    <property type="molecule type" value="Genomic_DNA"/>
</dbReference>
<dbReference type="GO" id="GO:0005506">
    <property type="term" value="F:iron ion binding"/>
    <property type="evidence" value="ECO:0007669"/>
    <property type="project" value="InterPro"/>
</dbReference>
<dbReference type="Proteomes" id="UP000185393">
    <property type="component" value="Segment"/>
</dbReference>
<protein>
    <submittedName>
        <fullName evidence="17">2OG-Fe(II) oxygenase</fullName>
    </submittedName>
</protein>
<evidence type="ECO:0000313" key="12">
    <source>
        <dbReference type="EMBL" id="AIX20832.1"/>
    </source>
</evidence>
<evidence type="ECO:0000313" key="31">
    <source>
        <dbReference type="Proteomes" id="UP000033004"/>
    </source>
</evidence>
<evidence type="ECO:0000313" key="9">
    <source>
        <dbReference type="EMBL" id="AIX15847.1"/>
    </source>
</evidence>
<reference evidence="31 32" key="1">
    <citation type="submission" date="2013-12" db="EMBL/GenBank/DDBJ databases">
        <title>Ecological redundancy of diverse viral populations within a natural community.</title>
        <authorList>
            <person name="Gregory A.C."/>
            <person name="LaButti K."/>
            <person name="Copeland A."/>
            <person name="Woyke T."/>
            <person name="Sullivan M.B."/>
        </authorList>
    </citation>
    <scope>NUCLEOTIDE SEQUENCE [LARGE SCALE GENOMIC DNA]</scope>
    <source>
        <strain evidence="24">Syn7803C101</strain>
        <strain evidence="25">Syn7803C104</strain>
        <strain evidence="26">Syn7803C107</strain>
        <strain evidence="27">Syn7803C26</strain>
        <strain evidence="28">Syn7803C31</strain>
        <strain evidence="29">Syn7803C33</strain>
        <strain evidence="30">Syn7803C38</strain>
        <strain evidence="7">Syn7803C42</strain>
        <strain evidence="8">Syn7803C47</strain>
        <strain evidence="9">Syn7803C53</strain>
        <strain evidence="10">Syn7803C59</strain>
        <strain evidence="11">Syn7803C60</strain>
        <strain evidence="12">Syn7803C86</strain>
        <strain evidence="13">Syn7803C99</strain>
        <strain evidence="20">Syn7803US1</strain>
        <strain evidence="14">Syn7803US101</strain>
        <strain evidence="15">Syn7803US102</strain>
        <strain evidence="16">Syn7803US112</strain>
        <strain evidence="17">Syn7803US117</strain>
        <strain evidence="18">Syn7803US123</strain>
        <strain evidence="19">Syn7803US19</strain>
        <strain evidence="21">Syn7803US60</strain>
        <strain evidence="22">Syn7803US62</strain>
        <strain evidence="23">Syn7803US79</strain>
    </source>
</reference>
<dbReference type="EMBL" id="KJ019084">
    <property type="protein sequence ID" value="AIX27303.1"/>
    <property type="molecule type" value="Genomic_DNA"/>
</dbReference>
<evidence type="ECO:0000313" key="8">
    <source>
        <dbReference type="EMBL" id="AIX15201.1"/>
    </source>
</evidence>
<evidence type="ECO:0000313" key="27">
    <source>
        <dbReference type="EMBL" id="AIX44362.1"/>
    </source>
</evidence>
<keyword evidence="2" id="KW-0479">Metal-binding</keyword>
<dbReference type="Proteomes" id="UP000185400">
    <property type="component" value="Segment"/>
</dbReference>
<dbReference type="GO" id="GO:0004656">
    <property type="term" value="F:procollagen-proline 4-dioxygenase activity"/>
    <property type="evidence" value="ECO:0007669"/>
    <property type="project" value="TreeGrafter"/>
</dbReference>
<evidence type="ECO:0000313" key="23">
    <source>
        <dbReference type="EMBL" id="AIX36787.1"/>
    </source>
</evidence>
<dbReference type="EMBL" id="KJ019026">
    <property type="protein sequence ID" value="AIX14336.1"/>
    <property type="molecule type" value="Genomic_DNA"/>
</dbReference>
<dbReference type="Proteomes" id="UP000185397">
    <property type="component" value="Segment"/>
</dbReference>
<dbReference type="InterPro" id="IPR044862">
    <property type="entry name" value="Pro_4_hyd_alph_FE2OG_OXY"/>
</dbReference>
<evidence type="ECO:0000256" key="3">
    <source>
        <dbReference type="ARBA" id="ARBA00022964"/>
    </source>
</evidence>
<keyword evidence="4" id="KW-0560">Oxidoreductase</keyword>
<dbReference type="EMBL" id="KJ019153">
    <property type="protein sequence ID" value="AIX44362.1"/>
    <property type="molecule type" value="Genomic_DNA"/>
</dbReference>
<dbReference type="PROSITE" id="PS51471">
    <property type="entry name" value="FE2OG_OXY"/>
    <property type="match status" value="1"/>
</dbReference>
<dbReference type="EMBL" id="KJ019076">
    <property type="protein sequence ID" value="AIX25583.1"/>
    <property type="molecule type" value="Genomic_DNA"/>
</dbReference>
<dbReference type="Proteomes" id="UP000185392">
    <property type="component" value="Segment"/>
</dbReference>
<evidence type="ECO:0000313" key="20">
    <source>
        <dbReference type="EMBL" id="AIX28287.1"/>
    </source>
</evidence>
<dbReference type="EMBL" id="KJ019055">
    <property type="protein sequence ID" value="AIX20832.1"/>
    <property type="molecule type" value="Genomic_DNA"/>
</dbReference>
<evidence type="ECO:0000313" key="25">
    <source>
        <dbReference type="EMBL" id="AIX40097.1"/>
    </source>
</evidence>
<evidence type="ECO:0000259" key="6">
    <source>
        <dbReference type="PROSITE" id="PS51471"/>
    </source>
</evidence>
<dbReference type="Proteomes" id="UP000185388">
    <property type="component" value="Segment"/>
</dbReference>
<evidence type="ECO:0000313" key="24">
    <source>
        <dbReference type="EMBL" id="AIX39668.1"/>
    </source>
</evidence>
<dbReference type="Gene3D" id="2.60.120.620">
    <property type="entry name" value="q2cbj1_9rhob like domain"/>
    <property type="match status" value="1"/>
</dbReference>
<evidence type="ECO:0000256" key="4">
    <source>
        <dbReference type="ARBA" id="ARBA00023002"/>
    </source>
</evidence>
<dbReference type="EMBL" id="KJ019135">
    <property type="protein sequence ID" value="AIX39668.1"/>
    <property type="molecule type" value="Genomic_DNA"/>
</dbReference>
<organism evidence="17 33">
    <name type="scientific">Synechococcus phage ACG-2014a</name>
    <dbReference type="NCBI Taxonomy" id="1493507"/>
    <lineage>
        <taxon>Viruses</taxon>
        <taxon>Duplodnaviria</taxon>
        <taxon>Heunggongvirae</taxon>
        <taxon>Uroviricota</taxon>
        <taxon>Caudoviricetes</taxon>
        <taxon>Pantevenvirales</taxon>
        <taxon>Kyanoviridae</taxon>
        <taxon>Acionnavirus</taxon>
        <taxon>Acionnavirus monteraybay</taxon>
    </lineage>
</organism>
<accession>A0A0E3FHE4</accession>
<evidence type="ECO:0000313" key="14">
    <source>
        <dbReference type="EMBL" id="AIX23628.1"/>
    </source>
</evidence>
<dbReference type="EMBL" id="KJ019030">
    <property type="protein sequence ID" value="AIX15201.1"/>
    <property type="molecule type" value="Genomic_DNA"/>
</dbReference>
<evidence type="ECO:0000313" key="18">
    <source>
        <dbReference type="EMBL" id="AIX27303.1"/>
    </source>
</evidence>
<evidence type="ECO:0000313" key="16">
    <source>
        <dbReference type="EMBL" id="AIX25583.1"/>
    </source>
</evidence>
<dbReference type="Proteomes" id="UP000185387">
    <property type="component" value="Segment"/>
</dbReference>
<feature type="domain" description="Fe2OG dioxygenase" evidence="6">
    <location>
        <begin position="112"/>
        <end position="206"/>
    </location>
</feature>
<dbReference type="Proteomes" id="UP000185391">
    <property type="component" value="Segment"/>
</dbReference>
<dbReference type="EMBL" id="KJ019065">
    <property type="protein sequence ID" value="AIX23132.1"/>
    <property type="molecule type" value="Genomic_DNA"/>
</dbReference>
<dbReference type="Proteomes" id="UP000185401">
    <property type="component" value="Segment"/>
</dbReference>
<dbReference type="Proteomes" id="UP000185408">
    <property type="component" value="Segment"/>
</dbReference>
<evidence type="ECO:0000313" key="15">
    <source>
        <dbReference type="EMBL" id="AIX23836.1"/>
    </source>
</evidence>
<dbReference type="EMBL" id="KJ019138">
    <property type="protein sequence ID" value="AIX40305.1"/>
    <property type="molecule type" value="Genomic_DNA"/>
</dbReference>
<dbReference type="Proteomes" id="UP000185399">
    <property type="component" value="Segment"/>
</dbReference>
<dbReference type="Proteomes" id="UP000185396">
    <property type="component" value="Segment"/>
</dbReference>
<evidence type="ECO:0000313" key="21">
    <source>
        <dbReference type="EMBL" id="AIX35067.1"/>
    </source>
</evidence>
<dbReference type="SMART" id="SM00702">
    <property type="entry name" value="P4Hc"/>
    <property type="match status" value="1"/>
</dbReference>
<evidence type="ECO:0000313" key="19">
    <source>
        <dbReference type="EMBL" id="AIX28078.1"/>
    </source>
</evidence>
<dbReference type="EMBL" id="KJ019039">
    <property type="protein sequence ID" value="AIX17165.1"/>
    <property type="molecule type" value="Genomic_DNA"/>
</dbReference>
<dbReference type="Proteomes" id="UP000185409">
    <property type="component" value="Segment"/>
</dbReference>
<dbReference type="Proteomes" id="UP000185403">
    <property type="component" value="Segment"/>
</dbReference>
<dbReference type="EMBL" id="KJ019038">
    <property type="protein sequence ID" value="AIX16958.1"/>
    <property type="molecule type" value="Genomic_DNA"/>
</dbReference>
<dbReference type="Proteomes" id="UP000185390">
    <property type="component" value="Segment"/>
</dbReference>
<dbReference type="EMBL" id="KJ019067">
    <property type="protein sequence ID" value="AIX23628.1"/>
    <property type="molecule type" value="Genomic_DNA"/>
</dbReference>
<evidence type="ECO:0000313" key="17">
    <source>
        <dbReference type="EMBL" id="AIX26664.1"/>
    </source>
</evidence>
<dbReference type="EMBL" id="KJ019137">
    <property type="protein sequence ID" value="AIX40097.1"/>
    <property type="molecule type" value="Genomic_DNA"/>
</dbReference>
<dbReference type="Proteomes" id="UP000185406">
    <property type="component" value="Segment"/>
</dbReference>
<comment type="cofactor">
    <cofactor evidence="1">
        <name>L-ascorbate</name>
        <dbReference type="ChEBI" id="CHEBI:38290"/>
    </cofactor>
</comment>
<evidence type="ECO:0000313" key="22">
    <source>
        <dbReference type="EMBL" id="AIX35490.1"/>
    </source>
</evidence>
<evidence type="ECO:0000256" key="1">
    <source>
        <dbReference type="ARBA" id="ARBA00001961"/>
    </source>
</evidence>
<dbReference type="Proteomes" id="UP000185402">
    <property type="component" value="Segment"/>
</dbReference>
<gene>
    <name evidence="24" type="ORF">Syn7803C101_150</name>
    <name evidence="25" type="ORF">Syn7803C104_153</name>
    <name evidence="26" type="ORF">Syn7803C107_151</name>
    <name evidence="27" type="ORF">Syn7803C26_150</name>
    <name evidence="28" type="ORF">Syn7803C31_154</name>
    <name evidence="29" type="ORF">Syn7803C33_150</name>
    <name evidence="30" type="ORF">Syn7803C38_149</name>
    <name evidence="7" type="ORF">Syn7803C42_151</name>
    <name evidence="8" type="ORF">Syn7803C47_152</name>
    <name evidence="9" type="ORF">Syn7803C53_150</name>
    <name evidence="10" type="ORF">Syn7803C59_151</name>
    <name evidence="11" type="ORF">Syn7803C60_149</name>
    <name evidence="12" type="ORF">Syn7803C86_152</name>
    <name evidence="13" type="ORF">Syn7803C99_149</name>
    <name evidence="14" type="ORF">Syn7803US101_149</name>
    <name evidence="15" type="ORF">Syn7803US102_151</name>
    <name evidence="16" type="ORF">Syn7803US112_151</name>
    <name evidence="17" type="ORF">Syn7803US117_149</name>
    <name evidence="18" type="ORF">Syn7803US123_152</name>
    <name evidence="19" type="ORF">Syn7803US19_149</name>
    <name evidence="20" type="ORF">Syn7803US1_151</name>
    <name evidence="21" type="ORF">Syn7803US60_149</name>
    <name evidence="22" type="ORF">Syn7803US62_149</name>
    <name evidence="23" type="ORF">Syn7803US79_151</name>
</gene>
<evidence type="ECO:0000313" key="13">
    <source>
        <dbReference type="EMBL" id="AIX23132.1"/>
    </source>
</evidence>